<comment type="subcellular location">
    <subcellularLocation>
        <location evidence="1">Cell outer membrane</location>
    </subcellularLocation>
</comment>
<reference evidence="9" key="1">
    <citation type="journal article" date="2014" name="J. Ind. Microbiol. Biotechnol.">
        <title>Analysis of the bovine rumen microbiome reveals a diversity of Sus-like polysaccharide utilization loci from the bacterial phylum Bacteroidetes.</title>
        <authorList>
            <person name="Rosewarne C.P."/>
            <person name="Pope P.B."/>
            <person name="Cheung J.L."/>
            <person name="Morrison M."/>
        </authorList>
    </citation>
    <scope>NUCLEOTIDE SEQUENCE</scope>
    <source>
        <strain evidence="9">Sc00026</strain>
    </source>
</reference>
<evidence type="ECO:0000256" key="6">
    <source>
        <dbReference type="SAM" id="SignalP"/>
    </source>
</evidence>
<dbReference type="InterPro" id="IPR011990">
    <property type="entry name" value="TPR-like_helical_dom_sf"/>
</dbReference>
<dbReference type="InterPro" id="IPR033985">
    <property type="entry name" value="SusD-like_N"/>
</dbReference>
<dbReference type="SUPFAM" id="SSF48452">
    <property type="entry name" value="TPR-like"/>
    <property type="match status" value="1"/>
</dbReference>
<evidence type="ECO:0000256" key="2">
    <source>
        <dbReference type="ARBA" id="ARBA00006275"/>
    </source>
</evidence>
<organism evidence="9">
    <name type="scientific">Prevotella sp. Sc00026</name>
    <dbReference type="NCBI Taxonomy" id="1231727"/>
    <lineage>
        <taxon>Bacteria</taxon>
        <taxon>Pseudomonadati</taxon>
        <taxon>Bacteroidota</taxon>
        <taxon>Bacteroidia</taxon>
        <taxon>Bacteroidales</taxon>
        <taxon>Prevotellaceae</taxon>
        <taxon>Prevotella</taxon>
    </lineage>
</organism>
<dbReference type="InterPro" id="IPR012944">
    <property type="entry name" value="SusD_RagB_dom"/>
</dbReference>
<accession>W5QSU7</accession>
<keyword evidence="5" id="KW-0998">Cell outer membrane</keyword>
<protein>
    <submittedName>
        <fullName evidence="9">SusD</fullName>
    </submittedName>
</protein>
<evidence type="ECO:0000256" key="5">
    <source>
        <dbReference type="ARBA" id="ARBA00023237"/>
    </source>
</evidence>
<dbReference type="EMBL" id="JX424618">
    <property type="protein sequence ID" value="AGH13962.1"/>
    <property type="molecule type" value="Genomic_DNA"/>
</dbReference>
<comment type="similarity">
    <text evidence="2">Belongs to the SusD family.</text>
</comment>
<feature type="chain" id="PRO_5004870544" evidence="6">
    <location>
        <begin position="27"/>
        <end position="585"/>
    </location>
</feature>
<name>W5QSU7_9BACT</name>
<dbReference type="Gene3D" id="1.25.40.390">
    <property type="match status" value="1"/>
</dbReference>
<proteinExistence type="inferred from homology"/>
<keyword evidence="4" id="KW-0472">Membrane</keyword>
<dbReference type="GO" id="GO:0009279">
    <property type="term" value="C:cell outer membrane"/>
    <property type="evidence" value="ECO:0007669"/>
    <property type="project" value="UniProtKB-SubCell"/>
</dbReference>
<keyword evidence="3 6" id="KW-0732">Signal</keyword>
<evidence type="ECO:0000313" key="9">
    <source>
        <dbReference type="EMBL" id="AGH13962.1"/>
    </source>
</evidence>
<sequence length="585" mass="65527">MKSKYIKYTAVTLLLGLGLSSCSSFLDKPVEDSYNTENYYTSDAACISGVNYLYNSPWYDFQRGFIKVGEVLSGNMYWGNSPYLNFSVNGTDQDLVNMSYSLWSEIGHANTVYESIKGATASEATKNQCLGECLAWKAMAYFFLVRSFGDVPIIHNNSENLAAGDYNTLSKVQKADVYEYIIMTLEKAMELLPKEKSTTGRIDYYCAEGLLAKVYLTRAGVSGSLNSSDLTKAAEYSKDVIENSGRALLTNYSDIFRGSNNNSDESLFAWKWTVGSHWTCQNTLQSDLAPEGFDENGDCWGGWGGPSLDLIEAFGVSPKDDPAKRIDKDSRRKATVMLAGDIYDYFWRDHDLGNNKKGFDYLRFWYDKTYNAAATGECQAPCGGTNVKHLYGDNADHIAETGLTPGRMAYAFSTHILRLADVYLVNAEAHTLLDGGSTTNADALYAFNQVHQRAVPSDVEKSSLTFDEVWKERRLELAGEGDRWYDFVRRSYYDVNSCIKEITAQKRNSLWGCNIVYKRYYESGKTNWSYNEEDGEFQYDEATAAPNVTAASFSLPFPTEDVALNPNLATSAESIHVDVRNTYSY</sequence>
<dbReference type="Pfam" id="PF14322">
    <property type="entry name" value="SusD-like_3"/>
    <property type="match status" value="1"/>
</dbReference>
<feature type="domain" description="SusD-like N-terminal" evidence="8">
    <location>
        <begin position="88"/>
        <end position="216"/>
    </location>
</feature>
<feature type="domain" description="RagB/SusD" evidence="7">
    <location>
        <begin position="265"/>
        <end position="568"/>
    </location>
</feature>
<evidence type="ECO:0000256" key="1">
    <source>
        <dbReference type="ARBA" id="ARBA00004442"/>
    </source>
</evidence>
<evidence type="ECO:0000259" key="8">
    <source>
        <dbReference type="Pfam" id="PF14322"/>
    </source>
</evidence>
<dbReference type="AlphaFoldDB" id="W5QSU7"/>
<evidence type="ECO:0000256" key="4">
    <source>
        <dbReference type="ARBA" id="ARBA00023136"/>
    </source>
</evidence>
<dbReference type="Pfam" id="PF07980">
    <property type="entry name" value="SusD_RagB"/>
    <property type="match status" value="1"/>
</dbReference>
<evidence type="ECO:0000256" key="3">
    <source>
        <dbReference type="ARBA" id="ARBA00022729"/>
    </source>
</evidence>
<evidence type="ECO:0000259" key="7">
    <source>
        <dbReference type="Pfam" id="PF07980"/>
    </source>
</evidence>
<feature type="signal peptide" evidence="6">
    <location>
        <begin position="1"/>
        <end position="26"/>
    </location>
</feature>
<dbReference type="PROSITE" id="PS51257">
    <property type="entry name" value="PROKAR_LIPOPROTEIN"/>
    <property type="match status" value="1"/>
</dbReference>